<gene>
    <name evidence="2" type="ORF">SUTMEG_14820</name>
</gene>
<evidence type="ECO:0000313" key="3">
    <source>
        <dbReference type="Proteomes" id="UP000271003"/>
    </source>
</evidence>
<dbReference type="Pfam" id="PF01609">
    <property type="entry name" value="DDE_Tnp_1"/>
    <property type="match status" value="1"/>
</dbReference>
<evidence type="ECO:0000259" key="1">
    <source>
        <dbReference type="Pfam" id="PF01609"/>
    </source>
</evidence>
<accession>A0A2Z6IAP5</accession>
<dbReference type="InterPro" id="IPR012337">
    <property type="entry name" value="RNaseH-like_sf"/>
</dbReference>
<dbReference type="OrthoDB" id="8547152at2"/>
<dbReference type="PANTHER" id="PTHR34614">
    <property type="match status" value="1"/>
</dbReference>
<dbReference type="Proteomes" id="UP000271003">
    <property type="component" value="Chromosome"/>
</dbReference>
<evidence type="ECO:0000313" key="2">
    <source>
        <dbReference type="EMBL" id="BBF23591.1"/>
    </source>
</evidence>
<feature type="domain" description="Transposase IS4-like" evidence="1">
    <location>
        <begin position="201"/>
        <end position="498"/>
    </location>
</feature>
<keyword evidence="3" id="KW-1185">Reference proteome</keyword>
<dbReference type="KEGG" id="sutt:SUTMEG_14820"/>
<dbReference type="GO" id="GO:0006313">
    <property type="term" value="P:DNA transposition"/>
    <property type="evidence" value="ECO:0007669"/>
    <property type="project" value="InterPro"/>
</dbReference>
<organism evidence="2 3">
    <name type="scientific">Sutterella megalosphaeroides</name>
    <dbReference type="NCBI Taxonomy" id="2494234"/>
    <lineage>
        <taxon>Bacteria</taxon>
        <taxon>Pseudomonadati</taxon>
        <taxon>Pseudomonadota</taxon>
        <taxon>Betaproteobacteria</taxon>
        <taxon>Burkholderiales</taxon>
        <taxon>Sutterellaceae</taxon>
        <taxon>Sutterella</taxon>
    </lineage>
</organism>
<dbReference type="NCBIfam" id="NF033559">
    <property type="entry name" value="transpos_IS1634"/>
    <property type="match status" value="1"/>
</dbReference>
<dbReference type="InterPro" id="IPR047654">
    <property type="entry name" value="IS1634_transpos"/>
</dbReference>
<dbReference type="SUPFAM" id="SSF53098">
    <property type="entry name" value="Ribonuclease H-like"/>
    <property type="match status" value="1"/>
</dbReference>
<proteinExistence type="predicted"/>
<reference evidence="2 3" key="1">
    <citation type="journal article" date="2018" name="Int. J. Syst. Evol. Microbiol.">
        <title>Mesosutterella multiformis gen. nov., sp. nov., a member of the family Sutterellaceae and Sutterella megalosphaeroides sp. nov., isolated from human faeces.</title>
        <authorList>
            <person name="Sakamoto M."/>
            <person name="Ikeyama N."/>
            <person name="Kunihiro T."/>
            <person name="Iino T."/>
            <person name="Yuki M."/>
            <person name="Ohkuma M."/>
        </authorList>
    </citation>
    <scope>NUCLEOTIDE SEQUENCE [LARGE SCALE GENOMIC DNA]</scope>
    <source>
        <strain evidence="2 3">6FBBBH3</strain>
    </source>
</reference>
<dbReference type="RefSeq" id="WP_120177182.1">
    <property type="nucleotide sequence ID" value="NZ_AP018786.1"/>
</dbReference>
<dbReference type="InterPro" id="IPR002559">
    <property type="entry name" value="Transposase_11"/>
</dbReference>
<dbReference type="GO" id="GO:0003677">
    <property type="term" value="F:DNA binding"/>
    <property type="evidence" value="ECO:0007669"/>
    <property type="project" value="InterPro"/>
</dbReference>
<dbReference type="AlphaFoldDB" id="A0A2Z6IAP5"/>
<dbReference type="GO" id="GO:0004803">
    <property type="term" value="F:transposase activity"/>
    <property type="evidence" value="ECO:0007669"/>
    <property type="project" value="InterPro"/>
</dbReference>
<name>A0A2Z6IAP5_9BURK</name>
<protein>
    <recommendedName>
        <fullName evidence="1">Transposase IS4-like domain-containing protein</fullName>
    </recommendedName>
</protein>
<sequence length="579" mass="66041">MNLVIQKTGGKEYVSFRESFWDPVKKKTSSRTVRNFGRLDLLLAQDPEALDKLRAQAEELKKAHQESKNALLQKRVKEALSIKARGASTGDSRTVMLGSSVYRQIWERLAMPRKLRDLQSKGNTRFDFPNAVFYMVAARSLMPDSKLAQWERRNRFLYGSDKLRLCHLYRAIDLLCANKEQLVAYMNRQIAKQYKRAVTVALYDVTTYRFESQDADTPRNFGFSKDHKFNQVQVMMGLLIDQNGIPIDYELFPGNTGEFSTMLPLLRKLKDTYGIERVVVTADRGLNSGANLYALREMGLDYVIAYRLRSNAAKMLPLIRDSEGWTVRNSSVRTDVSKFRVTEETRRVRVTDECTGRPKFIDITSKLLLNYSEHRARKDAHDRSSLVAKAERYAEHPGLLKSDLRRGGKSYLKLKEGNLGAGPDTERIEETEAFDGYCGICYSDAKMTPDEVLRIHHSLRQIEESFRISKSLLEARPCFHWTESRIRGHFLICYIALVIHRLLETELAAADESITAERIIEALSEATLTEVQLPDGEKFYTKSNTAGDFETIARVVGLKPLPGLASEADVKRALRVKAL</sequence>
<dbReference type="EMBL" id="AP018786">
    <property type="protein sequence ID" value="BBF23591.1"/>
    <property type="molecule type" value="Genomic_DNA"/>
</dbReference>
<dbReference type="PANTHER" id="PTHR34614:SF2">
    <property type="entry name" value="TRANSPOSASE IS4-LIKE DOMAIN-CONTAINING PROTEIN"/>
    <property type="match status" value="1"/>
</dbReference>